<accession>A0A4R1B2I2</accession>
<reference evidence="3 4" key="1">
    <citation type="submission" date="2019-03" db="EMBL/GenBank/DDBJ databases">
        <title>Genome sequence of Thiobacillaceae bacterium LSR1, a sulfur-oxidizing bacterium isolated from freshwater sediment.</title>
        <authorList>
            <person name="Li S."/>
        </authorList>
    </citation>
    <scope>NUCLEOTIDE SEQUENCE [LARGE SCALE GENOMIC DNA]</scope>
    <source>
        <strain evidence="3 4">LSR1</strain>
    </source>
</reference>
<evidence type="ECO:0000256" key="2">
    <source>
        <dbReference type="SAM" id="SignalP"/>
    </source>
</evidence>
<dbReference type="OrthoDB" id="121460at2"/>
<evidence type="ECO:0000313" key="4">
    <source>
        <dbReference type="Proteomes" id="UP000295443"/>
    </source>
</evidence>
<proteinExistence type="predicted"/>
<evidence type="ECO:0000313" key="3">
    <source>
        <dbReference type="EMBL" id="TCJ12272.1"/>
    </source>
</evidence>
<feature type="signal peptide" evidence="2">
    <location>
        <begin position="1"/>
        <end position="27"/>
    </location>
</feature>
<sequence>MNASRKRKTIALLGLTSLSVLAGSAQADNGYYGNGYQPGNPWLANQAQPRYYNNMRDNVADLDKRMDNQMQRILTGMEKGDLTMREAVSLLREHLAISTQERQYLADGRLGQNELRDLDRRLNEASQHIRFERHDREETGGARPYNYDRR</sequence>
<protein>
    <recommendedName>
        <fullName evidence="5">Periplasmic heavy metal sensor</fullName>
    </recommendedName>
</protein>
<feature type="region of interest" description="Disordered" evidence="1">
    <location>
        <begin position="130"/>
        <end position="150"/>
    </location>
</feature>
<organism evidence="3 4">
    <name type="scientific">Parasulfuritortus cantonensis</name>
    <dbReference type="NCBI Taxonomy" id="2528202"/>
    <lineage>
        <taxon>Bacteria</taxon>
        <taxon>Pseudomonadati</taxon>
        <taxon>Pseudomonadota</taxon>
        <taxon>Betaproteobacteria</taxon>
        <taxon>Nitrosomonadales</taxon>
        <taxon>Thiobacillaceae</taxon>
        <taxon>Parasulfuritortus</taxon>
    </lineage>
</organism>
<keyword evidence="4" id="KW-1185">Reference proteome</keyword>
<name>A0A4R1B2I2_9PROT</name>
<keyword evidence="2" id="KW-0732">Signal</keyword>
<evidence type="ECO:0008006" key="5">
    <source>
        <dbReference type="Google" id="ProtNLM"/>
    </source>
</evidence>
<evidence type="ECO:0000256" key="1">
    <source>
        <dbReference type="SAM" id="MobiDB-lite"/>
    </source>
</evidence>
<dbReference type="RefSeq" id="WP_131448292.1">
    <property type="nucleotide sequence ID" value="NZ_SJZB01000045.1"/>
</dbReference>
<dbReference type="AlphaFoldDB" id="A0A4R1B2I2"/>
<dbReference type="EMBL" id="SJZB01000045">
    <property type="protein sequence ID" value="TCJ12272.1"/>
    <property type="molecule type" value="Genomic_DNA"/>
</dbReference>
<dbReference type="Proteomes" id="UP000295443">
    <property type="component" value="Unassembled WGS sequence"/>
</dbReference>
<feature type="chain" id="PRO_5020696864" description="Periplasmic heavy metal sensor" evidence="2">
    <location>
        <begin position="28"/>
        <end position="150"/>
    </location>
</feature>
<gene>
    <name evidence="3" type="ORF">EZJ19_13115</name>
</gene>
<comment type="caution">
    <text evidence="3">The sequence shown here is derived from an EMBL/GenBank/DDBJ whole genome shotgun (WGS) entry which is preliminary data.</text>
</comment>